<comment type="caution">
    <text evidence="1">The sequence shown here is derived from an EMBL/GenBank/DDBJ whole genome shotgun (WGS) entry which is preliminary data.</text>
</comment>
<evidence type="ECO:0000313" key="2">
    <source>
        <dbReference type="Proteomes" id="UP001589532"/>
    </source>
</evidence>
<proteinExistence type="predicted"/>
<protein>
    <submittedName>
        <fullName evidence="1">Uncharacterized protein</fullName>
    </submittedName>
</protein>
<keyword evidence="2" id="KW-1185">Reference proteome</keyword>
<reference evidence="1 2" key="1">
    <citation type="submission" date="2024-09" db="EMBL/GenBank/DDBJ databases">
        <authorList>
            <person name="Sun Q."/>
            <person name="Mori K."/>
        </authorList>
    </citation>
    <scope>NUCLEOTIDE SEQUENCE [LARGE SCALE GENOMIC DNA]</scope>
    <source>
        <strain evidence="1 2">JCM 3143</strain>
    </source>
</reference>
<accession>A0ABV5SH89</accession>
<sequence length="190" mass="20427">MTNDQHGLAMTGAGAAAVRHYDRAIDELLHLRVEVDAETNAALAESPDFPMGNVLAAYLGLLTTDVEDARAARERFSVFLRRVDEASLLPRERAHVAAVGALLGGDWLTCGRLLGEITVEHPRDALALAAGHQVDFFTGDARSLRDRIGGALNAWRGTGISAMCWACTPSASRRRATTTGRRRSDCGRSS</sequence>
<evidence type="ECO:0000313" key="1">
    <source>
        <dbReference type="EMBL" id="MFB9629801.1"/>
    </source>
</evidence>
<organism evidence="1 2">
    <name type="scientific">Nonomuraea helvata</name>
    <dbReference type="NCBI Taxonomy" id="37484"/>
    <lineage>
        <taxon>Bacteria</taxon>
        <taxon>Bacillati</taxon>
        <taxon>Actinomycetota</taxon>
        <taxon>Actinomycetes</taxon>
        <taxon>Streptosporangiales</taxon>
        <taxon>Streptosporangiaceae</taxon>
        <taxon>Nonomuraea</taxon>
    </lineage>
</organism>
<dbReference type="Proteomes" id="UP001589532">
    <property type="component" value="Unassembled WGS sequence"/>
</dbReference>
<dbReference type="EMBL" id="JBHMBW010000068">
    <property type="protein sequence ID" value="MFB9629801.1"/>
    <property type="molecule type" value="Genomic_DNA"/>
</dbReference>
<gene>
    <name evidence="1" type="ORF">ACFFSA_42605</name>
</gene>
<name>A0ABV5SH89_9ACTN</name>
<dbReference type="RefSeq" id="WP_344984440.1">
    <property type="nucleotide sequence ID" value="NZ_BAAAXV010000001.1"/>
</dbReference>